<dbReference type="CDD" id="cd09918">
    <property type="entry name" value="SH2_Nterm_SPT6_like"/>
    <property type="match status" value="1"/>
</dbReference>
<evidence type="ECO:0000313" key="11">
    <source>
        <dbReference type="EMBL" id="PSC69358.1"/>
    </source>
</evidence>
<feature type="compositionally biased region" description="Basic and acidic residues" evidence="5">
    <location>
        <begin position="342"/>
        <end position="363"/>
    </location>
</feature>
<dbReference type="InterPro" id="IPR028231">
    <property type="entry name" value="Spt6_YqgF"/>
</dbReference>
<dbReference type="InterPro" id="IPR037027">
    <property type="entry name" value="YqgF/RNaseH-like_dom_sf"/>
</dbReference>
<dbReference type="InterPro" id="IPR042066">
    <property type="entry name" value="Spt6_death-like"/>
</dbReference>
<feature type="region of interest" description="Disordered" evidence="5">
    <location>
        <begin position="494"/>
        <end position="513"/>
    </location>
</feature>
<dbReference type="InterPro" id="IPR017072">
    <property type="entry name" value="TF_Spt6"/>
</dbReference>
<dbReference type="EMBL" id="LHPF02000027">
    <property type="protein sequence ID" value="PSC69358.1"/>
    <property type="molecule type" value="Genomic_DNA"/>
</dbReference>
<keyword evidence="11" id="KW-0648">Protein biosynthesis</keyword>
<feature type="compositionally biased region" description="Acidic residues" evidence="5">
    <location>
        <begin position="162"/>
        <end position="177"/>
    </location>
</feature>
<dbReference type="Gene3D" id="3.30.505.10">
    <property type="entry name" value="SH2 domain"/>
    <property type="match status" value="2"/>
</dbReference>
<dbReference type="Pfam" id="PF14633">
    <property type="entry name" value="SH2_2"/>
    <property type="match status" value="1"/>
</dbReference>
<feature type="compositionally biased region" description="Basic and acidic residues" evidence="5">
    <location>
        <begin position="309"/>
        <end position="320"/>
    </location>
</feature>
<feature type="compositionally biased region" description="Gly residues" evidence="5">
    <location>
        <begin position="1689"/>
        <end position="1728"/>
    </location>
</feature>
<dbReference type="InterPro" id="IPR035420">
    <property type="entry name" value="Spt6_SH2"/>
</dbReference>
<dbReference type="Pfam" id="PF14635">
    <property type="entry name" value="HHH_7"/>
    <property type="match status" value="1"/>
</dbReference>
<evidence type="ECO:0000256" key="2">
    <source>
        <dbReference type="ARBA" id="ARBA00009253"/>
    </source>
</evidence>
<dbReference type="Proteomes" id="UP000239649">
    <property type="component" value="Unassembled WGS sequence"/>
</dbReference>
<dbReference type="InterPro" id="IPR036860">
    <property type="entry name" value="SH2_dom_sf"/>
</dbReference>
<dbReference type="GO" id="GO:0008023">
    <property type="term" value="C:transcription elongation factor complex"/>
    <property type="evidence" value="ECO:0007669"/>
    <property type="project" value="TreeGrafter"/>
</dbReference>
<feature type="compositionally biased region" description="Basic and acidic residues" evidence="5">
    <location>
        <begin position="494"/>
        <end position="504"/>
    </location>
</feature>
<feature type="compositionally biased region" description="Pro residues" evidence="5">
    <location>
        <begin position="1810"/>
        <end position="1820"/>
    </location>
</feature>
<dbReference type="GO" id="GO:0034728">
    <property type="term" value="P:nucleosome organization"/>
    <property type="evidence" value="ECO:0007669"/>
    <property type="project" value="TreeGrafter"/>
</dbReference>
<evidence type="ECO:0000313" key="12">
    <source>
        <dbReference type="Proteomes" id="UP000239649"/>
    </source>
</evidence>
<dbReference type="InterPro" id="IPR035019">
    <property type="entry name" value="Spt6_SH2_N"/>
</dbReference>
<feature type="domain" description="Transcription elongation factor Spt6 helix-hairpin-helix motif" evidence="8">
    <location>
        <begin position="1050"/>
        <end position="1152"/>
    </location>
</feature>
<feature type="compositionally biased region" description="Pro residues" evidence="5">
    <location>
        <begin position="1667"/>
        <end position="1685"/>
    </location>
</feature>
<dbReference type="PANTHER" id="PTHR10145">
    <property type="entry name" value="TRANSCRIPTION ELONGATION FACTOR SPT6"/>
    <property type="match status" value="1"/>
</dbReference>
<feature type="compositionally biased region" description="Pro residues" evidence="5">
    <location>
        <begin position="1628"/>
        <end position="1641"/>
    </location>
</feature>
<dbReference type="GO" id="GO:0031491">
    <property type="term" value="F:nucleosome binding"/>
    <property type="evidence" value="ECO:0007669"/>
    <property type="project" value="TreeGrafter"/>
</dbReference>
<feature type="compositionally biased region" description="Basic residues" evidence="5">
    <location>
        <begin position="125"/>
        <end position="138"/>
    </location>
</feature>
<evidence type="ECO:0000256" key="3">
    <source>
        <dbReference type="ARBA" id="ARBA00023163"/>
    </source>
</evidence>
<comment type="subcellular location">
    <subcellularLocation>
        <location evidence="1">Nucleus</location>
    </subcellularLocation>
</comment>
<protein>
    <submittedName>
        <fullName evidence="11">Transcription elongation factor SPT6</fullName>
    </submittedName>
</protein>
<dbReference type="Pfam" id="PF22706">
    <property type="entry name" value="Tex_central_region"/>
    <property type="match status" value="1"/>
</dbReference>
<feature type="compositionally biased region" description="Low complexity" evidence="5">
    <location>
        <begin position="41"/>
        <end position="52"/>
    </location>
</feature>
<dbReference type="GO" id="GO:0140673">
    <property type="term" value="P:transcription elongation-coupled chromatin remodeling"/>
    <property type="evidence" value="ECO:0007669"/>
    <property type="project" value="InterPro"/>
</dbReference>
<dbReference type="InterPro" id="IPR032706">
    <property type="entry name" value="Spt6_HHH"/>
</dbReference>
<feature type="compositionally biased region" description="Low complexity" evidence="5">
    <location>
        <begin position="151"/>
        <end position="161"/>
    </location>
</feature>
<keyword evidence="11" id="KW-0251">Elongation factor</keyword>
<feature type="compositionally biased region" description="Gly residues" evidence="5">
    <location>
        <begin position="183"/>
        <end position="200"/>
    </location>
</feature>
<feature type="domain" description="Tex-like central region" evidence="10">
    <location>
        <begin position="663"/>
        <end position="847"/>
    </location>
</feature>
<dbReference type="InterPro" id="IPR023319">
    <property type="entry name" value="Tex-like_HTH_dom_sf"/>
</dbReference>
<name>A0A2P6V5J6_9CHLO</name>
<dbReference type="SUPFAM" id="SSF158832">
    <property type="entry name" value="Tex N-terminal region-like"/>
    <property type="match status" value="1"/>
</dbReference>
<dbReference type="SUPFAM" id="SSF53098">
    <property type="entry name" value="Ribonuclease H-like"/>
    <property type="match status" value="1"/>
</dbReference>
<dbReference type="InterPro" id="IPR055179">
    <property type="entry name" value="Tex-like_central_region"/>
</dbReference>
<dbReference type="InterPro" id="IPR012340">
    <property type="entry name" value="NA-bd_OB-fold"/>
</dbReference>
<comment type="similarity">
    <text evidence="2">Belongs to the SPT6 family.</text>
</comment>
<keyword evidence="4" id="KW-0539">Nucleus</keyword>
<evidence type="ECO:0000259" key="10">
    <source>
        <dbReference type="Pfam" id="PF22706"/>
    </source>
</evidence>
<comment type="caution">
    <text evidence="11">The sequence shown here is derived from an EMBL/GenBank/DDBJ whole genome shotgun (WGS) entry which is preliminary data.</text>
</comment>
<feature type="compositionally biased region" description="Acidic residues" evidence="5">
    <location>
        <begin position="53"/>
        <end position="78"/>
    </location>
</feature>
<dbReference type="GO" id="GO:0042393">
    <property type="term" value="F:histone binding"/>
    <property type="evidence" value="ECO:0007669"/>
    <property type="project" value="TreeGrafter"/>
</dbReference>
<feature type="region of interest" description="Disordered" evidence="5">
    <location>
        <begin position="1624"/>
        <end position="1820"/>
    </location>
</feature>
<gene>
    <name evidence="11" type="ORF">C2E20_7072</name>
</gene>
<dbReference type="Gene3D" id="1.10.10.650">
    <property type="entry name" value="RuvA domain 2-like"/>
    <property type="match status" value="1"/>
</dbReference>
<dbReference type="InterPro" id="IPR010994">
    <property type="entry name" value="RuvA_2-like"/>
</dbReference>
<dbReference type="InterPro" id="IPR028083">
    <property type="entry name" value="Spt6_acidic_N_dom"/>
</dbReference>
<sequence>MADFVEEEAGEEPQEEPQEGGEAAGSDDDNAGLPSDEEEASGSGSDSDSSAEGSDDEDEFENDGFIVDEAEDEEEEGGGGEGKEEGSDVEGAEEAKKRRKKKRRRTELVLDEEDYELLEDNTGIRRQRPQQQHRRIKKARDAEPAAGGGATDAARALQEELFGLEDDELEDAEEEETGAAAARGGGGGARGADRAGGPGRGPSRDEVPLPEPDDQFDDDEDDWLVHEDEEEEGGGGGAKAQRQRRRRAAMEGMPDIDPDALAEADELFGNVEDLLEMYEDRRRDRRDEGAEEEPEEEYLEEEGDEEEAEARRLAREERQRGAAARRMQQQIDPESMARHFLLPRDEQIRETDVPEREQLHRGPDPQSLDLAACAAWVWDRLAGRRRNVEATAVLEDGVREVEGPPPHWYGSSRWHPRDLAGGVEDLGSHRALYRGRPHSDDCYDWRHNDVAQAELRGAIQAVLRLLYEKHMEVPFIARYRKEHCGELLAVGGEDKPRPLKDDQASQHFPPGTIRAGGRTIRRYEVLYAVQALAQRWKAMQIRREARQRAYEKALGETMHSGEQAAIEACLEVLMEAETMEELDDAEAKFRLITQQAAAGAEEELSQLTLGGAAGSRRPLKSTPYALCLRAGLGGWVSGLGLSAAQLAENVEATYQKHQAQDLQVTPLEHSASFVAAAGGFSTPEGVLKGGCHVAATQIAAEPLVRQEVRKQYEEHACLWTKPTSAGDAALDPFHPLGASKRLVGRPIRHFEGTDLFLRILQAEKEGLVTVRFGLKSEHDTLDGAKSQEDVLNSLADAYLSGGLSEAAVEWDKVRKSVLHEALTAHLLPALEREARARLAADARATVLEAASGRLWAYASRAPLSVRLVDDDEEEPDRRVMAVCYGTGSPATTFVMLDPAGNLIDFLHCPQFSGAIPKRKALPGLVYNMYEDPKKGTDATRIRQFIETHKPHAIVVGASSPEATTLESDLRDIKESILLDNPRFMIELGTGDLQVLMADESVPAVWENSVAAQEEMLAHAPLPIVRRAVALGRQALDPLALLSSLCGRGQEVLALTLHQLQAQIPEDDRLMMVERVLCTAASQVGVDLNGVAASSWLAAPLQFVPGLGPRKAAALLHGVQRAGGFVESRAQVWRELGVLGNRVFKNAAGSLRIRASTKSTANLDMDPLDDSRIHPESYDFAIQMAKSAVQGEGGEEEAEVAVENAFAKPNEVEVLDLLYYDQHLQQELASKAAADGGAADPLDAPRSRLATLVDIQMEFAGPFGELRKPLEPLKPEEVFWLCSGETQETLKQGRRVEARIRNIGDNEIRCVLPDLNGIEATVDKSEVSVSLNREMAPRQGEWSLREANLPLEQNGTLQARVLEIFPDQFIVRLSSRSDRMPDDMWEAKYLIWNPGERKGVEGYQMPSKQDLKEAAEARRKVAAPKFKARPIQHPLFKNISLPDAAAELTVDDVPVGSCIIRPSARSAQFLNVTWKMPESIWHVDIEEKGKTAGSLKLGNELVIEFVPGGKKESYEDLDEVAARYVEPIQQLLGALVKHRKWKKKAWDEAKEDLLQEKQSSQGRAVYCLCYEPSRPGALVLGYILHRTPKREYFMLTPDGVYFRKKEHSSLDRMLHFWQKNPHLPSAVPSLPPQELPPPPQQVPPTMATGRGGPPPPGSFYQEQQQALPPLPPQAQQQLPPPPPPAMAFPGGPGGDYGGLPGGGYGGPPSGGYGGPQGGGFGGPPVGGPMGGPPPGGYGGPPSGGWQPPGPQGAPPPGQGFMQGGPPPRPGFVAQQQAAVMQAQNVAAQFQAQRQAQMQQQQQQQWPQEPYRGPPSGPPYGR</sequence>
<dbReference type="OrthoDB" id="995477at2759"/>
<feature type="compositionally biased region" description="Low complexity" evidence="5">
    <location>
        <begin position="1772"/>
        <end position="1803"/>
    </location>
</feature>
<evidence type="ECO:0000256" key="5">
    <source>
        <dbReference type="SAM" id="MobiDB-lite"/>
    </source>
</evidence>
<feature type="compositionally biased region" description="Acidic residues" evidence="5">
    <location>
        <begin position="1"/>
        <end position="40"/>
    </location>
</feature>
<dbReference type="SUPFAM" id="SSF47781">
    <property type="entry name" value="RuvA domain 2-like"/>
    <property type="match status" value="1"/>
</dbReference>
<evidence type="ECO:0000256" key="1">
    <source>
        <dbReference type="ARBA" id="ARBA00004123"/>
    </source>
</evidence>
<keyword evidence="12" id="KW-1185">Reference proteome</keyword>
<dbReference type="Pfam" id="PF14632">
    <property type="entry name" value="SPT6_acidic"/>
    <property type="match status" value="1"/>
</dbReference>
<feature type="domain" description="Spt6 acidic N-terminal" evidence="6">
    <location>
        <begin position="48"/>
        <end position="141"/>
    </location>
</feature>
<dbReference type="InterPro" id="IPR023323">
    <property type="entry name" value="Tex-like_dom_sf"/>
</dbReference>
<dbReference type="Gene3D" id="1.10.10.2740">
    <property type="entry name" value="Spt6, Death-like domain"/>
    <property type="match status" value="1"/>
</dbReference>
<dbReference type="Pfam" id="PF14639">
    <property type="entry name" value="YqgF"/>
    <property type="match status" value="1"/>
</dbReference>
<dbReference type="GO" id="GO:0003746">
    <property type="term" value="F:translation elongation factor activity"/>
    <property type="evidence" value="ECO:0007669"/>
    <property type="project" value="UniProtKB-KW"/>
</dbReference>
<accession>A0A2P6V5J6</accession>
<feature type="region of interest" description="Disordered" evidence="5">
    <location>
        <begin position="1"/>
        <end position="261"/>
    </location>
</feature>
<feature type="domain" description="Spt6 SH2" evidence="7">
    <location>
        <begin position="1411"/>
        <end position="1618"/>
    </location>
</feature>
<evidence type="ECO:0000259" key="6">
    <source>
        <dbReference type="Pfam" id="PF14632"/>
    </source>
</evidence>
<reference evidence="11 12" key="1">
    <citation type="journal article" date="2018" name="Plant J.">
        <title>Genome sequences of Chlorella sorokiniana UTEX 1602 and Micractinium conductrix SAG 241.80: implications to maltose excretion by a green alga.</title>
        <authorList>
            <person name="Arriola M.B."/>
            <person name="Velmurugan N."/>
            <person name="Zhang Y."/>
            <person name="Plunkett M.H."/>
            <person name="Hondzo H."/>
            <person name="Barney B.M."/>
        </authorList>
    </citation>
    <scope>NUCLEOTIDE SEQUENCE [LARGE SCALE GENOMIC DNA]</scope>
    <source>
        <strain evidence="11 12">SAG 241.80</strain>
    </source>
</reference>
<feature type="compositionally biased region" description="Acidic residues" evidence="5">
    <location>
        <begin position="211"/>
        <end position="233"/>
    </location>
</feature>
<feature type="compositionally biased region" description="Acidic residues" evidence="5">
    <location>
        <begin position="109"/>
        <end position="119"/>
    </location>
</feature>
<feature type="region of interest" description="Disordered" evidence="5">
    <location>
        <begin position="282"/>
        <end position="365"/>
    </location>
</feature>
<dbReference type="Gene3D" id="3.30.420.140">
    <property type="entry name" value="YqgF/RNase H-like domain"/>
    <property type="match status" value="1"/>
</dbReference>
<evidence type="ECO:0000259" key="7">
    <source>
        <dbReference type="Pfam" id="PF14633"/>
    </source>
</evidence>
<proteinExistence type="inferred from homology"/>
<dbReference type="PANTHER" id="PTHR10145:SF6">
    <property type="entry name" value="TRANSCRIPTION ELONGATION FACTOR SPT6"/>
    <property type="match status" value="1"/>
</dbReference>
<evidence type="ECO:0000259" key="9">
    <source>
        <dbReference type="Pfam" id="PF14639"/>
    </source>
</evidence>
<evidence type="ECO:0000256" key="4">
    <source>
        <dbReference type="ARBA" id="ARBA00023242"/>
    </source>
</evidence>
<dbReference type="Gene3D" id="1.10.3500.10">
    <property type="entry name" value="Tex N-terminal region-like"/>
    <property type="match status" value="1"/>
</dbReference>
<organism evidence="11 12">
    <name type="scientific">Micractinium conductrix</name>
    <dbReference type="NCBI Taxonomy" id="554055"/>
    <lineage>
        <taxon>Eukaryota</taxon>
        <taxon>Viridiplantae</taxon>
        <taxon>Chlorophyta</taxon>
        <taxon>core chlorophytes</taxon>
        <taxon>Trebouxiophyceae</taxon>
        <taxon>Chlorellales</taxon>
        <taxon>Chlorellaceae</taxon>
        <taxon>Chlorella clade</taxon>
        <taxon>Micractinium</taxon>
    </lineage>
</organism>
<feature type="compositionally biased region" description="Acidic residues" evidence="5">
    <location>
        <begin position="289"/>
        <end position="308"/>
    </location>
</feature>
<evidence type="ECO:0000259" key="8">
    <source>
        <dbReference type="Pfam" id="PF14635"/>
    </source>
</evidence>
<feature type="compositionally biased region" description="Pro residues" evidence="5">
    <location>
        <begin position="1746"/>
        <end position="1756"/>
    </location>
</feature>
<feature type="domain" description="Transcription elongation factor Spt6 YqgF" evidence="9">
    <location>
        <begin position="878"/>
        <end position="1042"/>
    </location>
</feature>
<keyword evidence="3" id="KW-0804">Transcription</keyword>
<dbReference type="InterPro" id="IPR012337">
    <property type="entry name" value="RNaseH-like_sf"/>
</dbReference>
<dbReference type="Gene3D" id="1.10.150.850">
    <property type="entry name" value="Spt6, helix-hairpin-helix domain"/>
    <property type="match status" value="1"/>
</dbReference>
<dbReference type="Gene3D" id="2.40.50.140">
    <property type="entry name" value="Nucleic acid-binding proteins"/>
    <property type="match status" value="1"/>
</dbReference>
<dbReference type="STRING" id="554055.A0A2P6V5J6"/>